<dbReference type="SUPFAM" id="SSF51735">
    <property type="entry name" value="NAD(P)-binding Rossmann-fold domains"/>
    <property type="match status" value="1"/>
</dbReference>
<gene>
    <name evidence="2" type="ORF">RM844_07240</name>
</gene>
<keyword evidence="3" id="KW-1185">Reference proteome</keyword>
<proteinExistence type="predicted"/>
<dbReference type="InterPro" id="IPR036291">
    <property type="entry name" value="NAD(P)-bd_dom_sf"/>
</dbReference>
<keyword evidence="1" id="KW-0560">Oxidoreductase</keyword>
<dbReference type="InterPro" id="IPR052228">
    <property type="entry name" value="Sec_Metab_Biosynth_Oxidored"/>
</dbReference>
<evidence type="ECO:0000313" key="3">
    <source>
        <dbReference type="Proteomes" id="UP001183410"/>
    </source>
</evidence>
<organism evidence="2 3">
    <name type="scientific">Streptomyces chisholmiae</name>
    <dbReference type="NCBI Taxonomy" id="3075540"/>
    <lineage>
        <taxon>Bacteria</taxon>
        <taxon>Bacillati</taxon>
        <taxon>Actinomycetota</taxon>
        <taxon>Actinomycetes</taxon>
        <taxon>Kitasatosporales</taxon>
        <taxon>Streptomycetaceae</taxon>
        <taxon>Streptomyces</taxon>
    </lineage>
</organism>
<accession>A0ABU2JM85</accession>
<dbReference type="Proteomes" id="UP001183410">
    <property type="component" value="Unassembled WGS sequence"/>
</dbReference>
<dbReference type="InterPro" id="IPR002347">
    <property type="entry name" value="SDR_fam"/>
</dbReference>
<dbReference type="Pfam" id="PF00106">
    <property type="entry name" value="adh_short"/>
    <property type="match status" value="1"/>
</dbReference>
<sequence length="280" mass="30662">MRNIVVSGGTDGMGQALARHYVRTGNAVVVLGRSQEKGAEILAYAQQQGAGERAHFIRVDLSLVSEQRRAVERIGSLFPVVDALVLAAQHYRAERVVTAEGNEHTFALYYLSRYVLGEGLRPQLERAERPVVLNICGPGTTAGQVHWGDLQLADGYKGMKALMQGSRTNDLLGVGFARAHADSKVRYLLYNPVFVATSFSGDYKKGVRPLVSFAKRVAATPVEKGIQPIIKLIDNPPDQPISAWKKLKEIGLGLKTFRPEDADRLRTVTEELLADRSPAS</sequence>
<comment type="caution">
    <text evidence="2">The sequence shown here is derived from an EMBL/GenBank/DDBJ whole genome shotgun (WGS) entry which is preliminary data.</text>
</comment>
<reference evidence="3" key="1">
    <citation type="submission" date="2023-07" db="EMBL/GenBank/DDBJ databases">
        <title>30 novel species of actinomycetes from the DSMZ collection.</title>
        <authorList>
            <person name="Nouioui I."/>
        </authorList>
    </citation>
    <scope>NUCLEOTIDE SEQUENCE [LARGE SCALE GENOMIC DNA]</scope>
    <source>
        <strain evidence="3">DSM 44915</strain>
    </source>
</reference>
<protein>
    <submittedName>
        <fullName evidence="2">SDR family NAD(P)-dependent oxidoreductase</fullName>
    </submittedName>
</protein>
<evidence type="ECO:0000313" key="2">
    <source>
        <dbReference type="EMBL" id="MDT0266088.1"/>
    </source>
</evidence>
<dbReference type="EMBL" id="JAVREO010000003">
    <property type="protein sequence ID" value="MDT0266088.1"/>
    <property type="molecule type" value="Genomic_DNA"/>
</dbReference>
<evidence type="ECO:0000256" key="1">
    <source>
        <dbReference type="ARBA" id="ARBA00023002"/>
    </source>
</evidence>
<name>A0ABU2JM85_9ACTN</name>
<dbReference type="PANTHER" id="PTHR47534">
    <property type="entry name" value="YALI0E05731P"/>
    <property type="match status" value="1"/>
</dbReference>
<dbReference type="Gene3D" id="3.40.50.720">
    <property type="entry name" value="NAD(P)-binding Rossmann-like Domain"/>
    <property type="match status" value="1"/>
</dbReference>
<dbReference type="PANTHER" id="PTHR47534:SF3">
    <property type="entry name" value="ALCOHOL DEHYDROGENASE-LIKE C-TERMINAL DOMAIN-CONTAINING PROTEIN"/>
    <property type="match status" value="1"/>
</dbReference>